<reference evidence="2" key="1">
    <citation type="submission" date="2016-06" db="EMBL/GenBank/DDBJ databases">
        <title>Parallel loss of symbiosis genes in relatives of nitrogen-fixing non-legume Parasponia.</title>
        <authorList>
            <person name="Van Velzen R."/>
            <person name="Holmer R."/>
            <person name="Bu F."/>
            <person name="Rutten L."/>
            <person name="Van Zeijl A."/>
            <person name="Liu W."/>
            <person name="Santuari L."/>
            <person name="Cao Q."/>
            <person name="Sharma T."/>
            <person name="Shen D."/>
            <person name="Roswanjaya Y."/>
            <person name="Wardhani T."/>
            <person name="Kalhor M.S."/>
            <person name="Jansen J."/>
            <person name="Van den Hoogen J."/>
            <person name="Gungor B."/>
            <person name="Hartog M."/>
            <person name="Hontelez J."/>
            <person name="Verver J."/>
            <person name="Yang W.-C."/>
            <person name="Schijlen E."/>
            <person name="Repin R."/>
            <person name="Schilthuizen M."/>
            <person name="Schranz E."/>
            <person name="Heidstra R."/>
            <person name="Miyata K."/>
            <person name="Fedorova E."/>
            <person name="Kohlen W."/>
            <person name="Bisseling T."/>
            <person name="Smit S."/>
            <person name="Geurts R."/>
        </authorList>
    </citation>
    <scope>NUCLEOTIDE SEQUENCE [LARGE SCALE GENOMIC DNA]</scope>
    <source>
        <strain evidence="2">cv. WU1-14</strain>
    </source>
</reference>
<evidence type="ECO:0000313" key="1">
    <source>
        <dbReference type="EMBL" id="PON40438.1"/>
    </source>
</evidence>
<organism evidence="1 2">
    <name type="scientific">Parasponia andersonii</name>
    <name type="common">Sponia andersonii</name>
    <dbReference type="NCBI Taxonomy" id="3476"/>
    <lineage>
        <taxon>Eukaryota</taxon>
        <taxon>Viridiplantae</taxon>
        <taxon>Streptophyta</taxon>
        <taxon>Embryophyta</taxon>
        <taxon>Tracheophyta</taxon>
        <taxon>Spermatophyta</taxon>
        <taxon>Magnoliopsida</taxon>
        <taxon>eudicotyledons</taxon>
        <taxon>Gunneridae</taxon>
        <taxon>Pentapetalae</taxon>
        <taxon>rosids</taxon>
        <taxon>fabids</taxon>
        <taxon>Rosales</taxon>
        <taxon>Cannabaceae</taxon>
        <taxon>Parasponia</taxon>
    </lineage>
</organism>
<dbReference type="AlphaFoldDB" id="A0A2P5AVA8"/>
<comment type="caution">
    <text evidence="1">The sequence shown here is derived from an EMBL/GenBank/DDBJ whole genome shotgun (WGS) entry which is preliminary data.</text>
</comment>
<evidence type="ECO:0008006" key="3">
    <source>
        <dbReference type="Google" id="ProtNLM"/>
    </source>
</evidence>
<dbReference type="OrthoDB" id="1906820at2759"/>
<proteinExistence type="predicted"/>
<protein>
    <recommendedName>
        <fullName evidence="3">RNase H type-1 domain-containing protein</fullName>
    </recommendedName>
</protein>
<dbReference type="EMBL" id="JXTB01000438">
    <property type="protein sequence ID" value="PON40438.1"/>
    <property type="molecule type" value="Genomic_DNA"/>
</dbReference>
<keyword evidence="2" id="KW-1185">Reference proteome</keyword>
<name>A0A2P5AVA8_PARAD</name>
<evidence type="ECO:0000313" key="2">
    <source>
        <dbReference type="Proteomes" id="UP000237105"/>
    </source>
</evidence>
<sequence>MPDIKSSGGKLFRMYSLVEATYLKLWLSKISYALSVRAAPSPHALIPQQEFELALSKPISPSSAPPWQPPPMDWYKINFDAAISTEFVVAAAVCHDCEGNILNIETKIFTPSSALVGECQAL</sequence>
<accession>A0A2P5AVA8</accession>
<gene>
    <name evidence="1" type="ORF">PanWU01x14_297580</name>
</gene>
<dbReference type="Proteomes" id="UP000237105">
    <property type="component" value="Unassembled WGS sequence"/>
</dbReference>